<keyword evidence="2" id="KW-1185">Reference proteome</keyword>
<organism evidence="2">
    <name type="scientific">Schizophyllum commune (strain H4-8 / FGSC 9210)</name>
    <name type="common">Split gill fungus</name>
    <dbReference type="NCBI Taxonomy" id="578458"/>
    <lineage>
        <taxon>Eukaryota</taxon>
        <taxon>Fungi</taxon>
        <taxon>Dikarya</taxon>
        <taxon>Basidiomycota</taxon>
        <taxon>Agaricomycotina</taxon>
        <taxon>Agaricomycetes</taxon>
        <taxon>Agaricomycetidae</taxon>
        <taxon>Agaricales</taxon>
        <taxon>Schizophyllaceae</taxon>
        <taxon>Schizophyllum</taxon>
    </lineage>
</organism>
<evidence type="ECO:0000313" key="2">
    <source>
        <dbReference type="Proteomes" id="UP000007431"/>
    </source>
</evidence>
<dbReference type="KEGG" id="scm:SCHCO_02555479"/>
<dbReference type="VEuPathDB" id="FungiDB:SCHCODRAFT_02555479"/>
<reference evidence="1 2" key="1">
    <citation type="journal article" date="2010" name="Nat. Biotechnol.">
        <title>Genome sequence of the model mushroom Schizophyllum commune.</title>
        <authorList>
            <person name="Ohm R.A."/>
            <person name="de Jong J.F."/>
            <person name="Lugones L.G."/>
            <person name="Aerts A."/>
            <person name="Kothe E."/>
            <person name="Stajich J.E."/>
            <person name="de Vries R.P."/>
            <person name="Record E."/>
            <person name="Levasseur A."/>
            <person name="Baker S.E."/>
            <person name="Bartholomew K.A."/>
            <person name="Coutinho P.M."/>
            <person name="Erdmann S."/>
            <person name="Fowler T.J."/>
            <person name="Gathman A.C."/>
            <person name="Lombard V."/>
            <person name="Henrissat B."/>
            <person name="Knabe N."/>
            <person name="Kuees U."/>
            <person name="Lilly W.W."/>
            <person name="Lindquist E."/>
            <person name="Lucas S."/>
            <person name="Magnuson J.K."/>
            <person name="Piumi F."/>
            <person name="Raudaskoski M."/>
            <person name="Salamov A."/>
            <person name="Schmutz J."/>
            <person name="Schwarze F.W.M.R."/>
            <person name="vanKuyk P.A."/>
            <person name="Horton J.S."/>
            <person name="Grigoriev I.V."/>
            <person name="Woesten H.A.B."/>
        </authorList>
    </citation>
    <scope>NUCLEOTIDE SEQUENCE [LARGE SCALE GENOMIC DNA]</scope>
    <source>
        <strain evidence="2">H4-8 / FGSC 9210</strain>
    </source>
</reference>
<accession>D8QJ63</accession>
<sequence length="229" mass="24447">MYTRSYIYLKQLPSPITPPLAVPSSLRPPPTSPASMGFPSPSSIVSCSARATSLLLAPFLHSRRSLLPLTSPSPHPRPLSALHLLDLAYAPADRYCNVRVPVLTAAATLRRREGSDKDAPPLTLAHVMRERQSVPRVAPSLLQDPHVVEGGDGLPVLGSVLPRRALRCECDATPGVRVSRGRGGGMSLHPRPPLPTCAAQREKPNVANLVALEGEEVAKSEEGGERHAA</sequence>
<name>D8QJ63_SCHCM</name>
<dbReference type="InParanoid" id="D8QJ63"/>
<gene>
    <name evidence="1" type="ORF">SCHCODRAFT_113894</name>
</gene>
<dbReference type="Proteomes" id="UP000007431">
    <property type="component" value="Unassembled WGS sequence"/>
</dbReference>
<feature type="non-terminal residue" evidence="1">
    <location>
        <position position="229"/>
    </location>
</feature>
<evidence type="ECO:0000313" key="1">
    <source>
        <dbReference type="EMBL" id="EFI92029.1"/>
    </source>
</evidence>
<dbReference type="HOGENOM" id="CLU_1210396_0_0_1"/>
<dbReference type="AlphaFoldDB" id="D8QJ63"/>
<protein>
    <submittedName>
        <fullName evidence="1">Uncharacterized protein</fullName>
    </submittedName>
</protein>
<proteinExistence type="predicted"/>
<dbReference type="EMBL" id="GL377314">
    <property type="protein sequence ID" value="EFI92029.1"/>
    <property type="molecule type" value="Genomic_DNA"/>
</dbReference>
<dbReference type="GeneID" id="9596616"/>
<dbReference type="RefSeq" id="XP_003026932.1">
    <property type="nucleotide sequence ID" value="XM_003026886.1"/>
</dbReference>